<proteinExistence type="predicted"/>
<evidence type="ECO:0000313" key="2">
    <source>
        <dbReference type="Proteomes" id="UP001597231"/>
    </source>
</evidence>
<sequence>MRVGLVGDSLTEGRPGVSFAKILQEYYPHITFDNLGKPGETIKSLHERLIKTPIAFDYDLIFLWIGVNDVYSKLLSVQAQPVTKDLDEFREVFQKVVEIVLHFAKQVVIVSPAFAGENVNSTPNSDLKDLHETIQSISSNYPQVHLLDLYTLFKKHLGQVKGSGYLNTNVLRVMVDTLFYKNPKRIDRLSMKRGLHFTLDGIHFNSKGAKLVAEEYAKMIDRFS</sequence>
<dbReference type="Gene3D" id="3.40.50.1110">
    <property type="entry name" value="SGNH hydrolase"/>
    <property type="match status" value="1"/>
</dbReference>
<organism evidence="1 2">
    <name type="scientific">Sporosarcina contaminans</name>
    <dbReference type="NCBI Taxonomy" id="633403"/>
    <lineage>
        <taxon>Bacteria</taxon>
        <taxon>Bacillati</taxon>
        <taxon>Bacillota</taxon>
        <taxon>Bacilli</taxon>
        <taxon>Bacillales</taxon>
        <taxon>Caryophanaceae</taxon>
        <taxon>Sporosarcina</taxon>
    </lineage>
</organism>
<dbReference type="SUPFAM" id="SSF52266">
    <property type="entry name" value="SGNH hydrolase"/>
    <property type="match status" value="1"/>
</dbReference>
<comment type="caution">
    <text evidence="1">The sequence shown here is derived from an EMBL/GenBank/DDBJ whole genome shotgun (WGS) entry which is preliminary data.</text>
</comment>
<dbReference type="GO" id="GO:0016787">
    <property type="term" value="F:hydrolase activity"/>
    <property type="evidence" value="ECO:0007669"/>
    <property type="project" value="UniProtKB-KW"/>
</dbReference>
<evidence type="ECO:0000313" key="1">
    <source>
        <dbReference type="EMBL" id="MFD1205925.1"/>
    </source>
</evidence>
<name>A0ABW3TYV9_9BACL</name>
<dbReference type="InterPro" id="IPR036514">
    <property type="entry name" value="SGNH_hydro_sf"/>
</dbReference>
<protein>
    <submittedName>
        <fullName evidence="1">SGNH/GDSL hydrolase family protein</fullName>
    </submittedName>
</protein>
<dbReference type="RefSeq" id="WP_381481255.1">
    <property type="nucleotide sequence ID" value="NZ_JBHTLT010000101.1"/>
</dbReference>
<keyword evidence="1" id="KW-0378">Hydrolase</keyword>
<dbReference type="InterPro" id="IPR051532">
    <property type="entry name" value="Ester_Hydrolysis_Enzymes"/>
</dbReference>
<dbReference type="Proteomes" id="UP001597231">
    <property type="component" value="Unassembled WGS sequence"/>
</dbReference>
<reference evidence="2" key="1">
    <citation type="journal article" date="2019" name="Int. J. Syst. Evol. Microbiol.">
        <title>The Global Catalogue of Microorganisms (GCM) 10K type strain sequencing project: providing services to taxonomists for standard genome sequencing and annotation.</title>
        <authorList>
            <consortium name="The Broad Institute Genomics Platform"/>
            <consortium name="The Broad Institute Genome Sequencing Center for Infectious Disease"/>
            <person name="Wu L."/>
            <person name="Ma J."/>
        </authorList>
    </citation>
    <scope>NUCLEOTIDE SEQUENCE [LARGE SCALE GENOMIC DNA]</scope>
    <source>
        <strain evidence="2">CCUG 53915</strain>
    </source>
</reference>
<dbReference type="Pfam" id="PF00657">
    <property type="entry name" value="Lipase_GDSL"/>
    <property type="match status" value="1"/>
</dbReference>
<dbReference type="PANTHER" id="PTHR30383">
    <property type="entry name" value="THIOESTERASE 1/PROTEASE 1/LYSOPHOSPHOLIPASE L1"/>
    <property type="match status" value="1"/>
</dbReference>
<accession>A0ABW3TYV9</accession>
<gene>
    <name evidence="1" type="ORF">ACFQ38_12575</name>
</gene>
<dbReference type="EMBL" id="JBHTLT010000101">
    <property type="protein sequence ID" value="MFD1205925.1"/>
    <property type="molecule type" value="Genomic_DNA"/>
</dbReference>
<dbReference type="InterPro" id="IPR001087">
    <property type="entry name" value="GDSL"/>
</dbReference>
<keyword evidence="2" id="KW-1185">Reference proteome</keyword>